<dbReference type="Gene3D" id="3.40.630.30">
    <property type="match status" value="1"/>
</dbReference>
<dbReference type="Proteomes" id="UP000515728">
    <property type="component" value="Chromosome"/>
</dbReference>
<dbReference type="InterPro" id="IPR027365">
    <property type="entry name" value="GNAT_acetyltra_YdfB-like"/>
</dbReference>
<feature type="domain" description="N-acetyltransferase" evidence="2">
    <location>
        <begin position="132"/>
        <end position="265"/>
    </location>
</feature>
<dbReference type="KEGG" id="ppel:H6H00_16795"/>
<accession>A0A7G7MAY2</accession>
<feature type="region of interest" description="Disordered" evidence="1">
    <location>
        <begin position="1"/>
        <end position="24"/>
    </location>
</feature>
<dbReference type="EMBL" id="CP060131">
    <property type="protein sequence ID" value="QNG49943.1"/>
    <property type="molecule type" value="Genomic_DNA"/>
</dbReference>
<protein>
    <submittedName>
        <fullName evidence="3">GNAT family N-acetyltransferase</fullName>
    </submittedName>
</protein>
<organism evidence="3 4">
    <name type="scientific">Pseudonocardia petroleophila</name>
    <dbReference type="NCBI Taxonomy" id="37331"/>
    <lineage>
        <taxon>Bacteria</taxon>
        <taxon>Bacillati</taxon>
        <taxon>Actinomycetota</taxon>
        <taxon>Actinomycetes</taxon>
        <taxon>Pseudonocardiales</taxon>
        <taxon>Pseudonocardiaceae</taxon>
        <taxon>Pseudonocardia</taxon>
    </lineage>
</organism>
<proteinExistence type="predicted"/>
<dbReference type="GO" id="GO:0016747">
    <property type="term" value="F:acyltransferase activity, transferring groups other than amino-acyl groups"/>
    <property type="evidence" value="ECO:0007669"/>
    <property type="project" value="InterPro"/>
</dbReference>
<dbReference type="Pfam" id="PF12746">
    <property type="entry name" value="GNAT_acetyltran"/>
    <property type="match status" value="1"/>
</dbReference>
<dbReference type="AlphaFoldDB" id="A0A7G7MAY2"/>
<dbReference type="RefSeq" id="WP_185716706.1">
    <property type="nucleotide sequence ID" value="NZ_BAAAWI010000001.1"/>
</dbReference>
<evidence type="ECO:0000259" key="2">
    <source>
        <dbReference type="PROSITE" id="PS51186"/>
    </source>
</evidence>
<reference evidence="3 4" key="1">
    <citation type="submission" date="2020-08" db="EMBL/GenBank/DDBJ databases">
        <authorList>
            <person name="Mo P."/>
        </authorList>
    </citation>
    <scope>NUCLEOTIDE SEQUENCE [LARGE SCALE GENOMIC DNA]</scope>
    <source>
        <strain evidence="3 4">CGMCC 4.1532</strain>
    </source>
</reference>
<dbReference type="InterPro" id="IPR016181">
    <property type="entry name" value="Acyl_CoA_acyltransferase"/>
</dbReference>
<gene>
    <name evidence="3" type="ORF">H6H00_16795</name>
</gene>
<evidence type="ECO:0000256" key="1">
    <source>
        <dbReference type="SAM" id="MobiDB-lite"/>
    </source>
</evidence>
<evidence type="ECO:0000313" key="4">
    <source>
        <dbReference type="Proteomes" id="UP000515728"/>
    </source>
</evidence>
<keyword evidence="4" id="KW-1185">Reference proteome</keyword>
<dbReference type="PROSITE" id="PS51186">
    <property type="entry name" value="GNAT"/>
    <property type="match status" value="1"/>
</dbReference>
<evidence type="ECO:0000313" key="3">
    <source>
        <dbReference type="EMBL" id="QNG49943.1"/>
    </source>
</evidence>
<dbReference type="SUPFAM" id="SSF55729">
    <property type="entry name" value="Acyl-CoA N-acyltransferases (Nat)"/>
    <property type="match status" value="1"/>
</dbReference>
<dbReference type="InterPro" id="IPR000182">
    <property type="entry name" value="GNAT_dom"/>
</dbReference>
<sequence length="265" mass="27426">MRPTVPAGPVTGRKPVAAAPPDRERERVLTVFDARSLLVPERPGPLVHAHAAATGVGRIRVDRWPGLRAVHVELPGGNHALAGDPDALTPDDLRGVTGLVDAAPEWTPLLGGSAAWRRLFAELPPDVPVPRSDARLLGPADAGALAALHPDGAWIHETWGGAARLAAAGVARAVVRDGRVVSVAVPFFVGARYEDVGVVTDPAHRGEGLSTACAAALVHDVRARGRVPSWTTSPANRASRAVAARLGFVAAGEGVLWAVGVPVPD</sequence>
<name>A0A7G7MAY2_9PSEU</name>